<evidence type="ECO:0000313" key="1">
    <source>
        <dbReference type="EMBL" id="MCB6937562.1"/>
    </source>
</evidence>
<reference evidence="1" key="1">
    <citation type="submission" date="2021-10" db="EMBL/GenBank/DDBJ databases">
        <title>Collection of gut derived symbiotic bacterial strains cultured from healthy donors.</title>
        <authorList>
            <person name="Lin H."/>
            <person name="Littmann E."/>
            <person name="Kohout C."/>
            <person name="Pamer E.G."/>
        </authorList>
    </citation>
    <scope>NUCLEOTIDE SEQUENCE</scope>
    <source>
        <strain evidence="1">DFI.9.42</strain>
    </source>
</reference>
<name>A0AAW4U707_9FIRM</name>
<dbReference type="RefSeq" id="WP_306780617.1">
    <property type="nucleotide sequence ID" value="NZ_JAJCJK010000004.1"/>
</dbReference>
<dbReference type="AlphaFoldDB" id="A0AAW4U707"/>
<protein>
    <submittedName>
        <fullName evidence="1">Uncharacterized protein</fullName>
    </submittedName>
</protein>
<evidence type="ECO:0000313" key="2">
    <source>
        <dbReference type="Proteomes" id="UP001197684"/>
    </source>
</evidence>
<dbReference type="Proteomes" id="UP001197684">
    <property type="component" value="Unassembled WGS sequence"/>
</dbReference>
<accession>A0AAW4U707</accession>
<sequence length="103" mass="12036">MRDSIIVDMKYADFDIINGQYGVERHHCLGGPNRKKADEDGLWVPLTPEHHRMGKISAHQSTEVQKLLQIIAQLSYELNEVSQGLTVDEARKKFFDRYRKFYI</sequence>
<proteinExistence type="predicted"/>
<organism evidence="1 2">
    <name type="scientific">Agathobacter rectalis</name>
    <dbReference type="NCBI Taxonomy" id="39491"/>
    <lineage>
        <taxon>Bacteria</taxon>
        <taxon>Bacillati</taxon>
        <taxon>Bacillota</taxon>
        <taxon>Clostridia</taxon>
        <taxon>Lachnospirales</taxon>
        <taxon>Lachnospiraceae</taxon>
        <taxon>Agathobacter</taxon>
    </lineage>
</organism>
<gene>
    <name evidence="1" type="ORF">LIZ56_03930</name>
</gene>
<comment type="caution">
    <text evidence="1">The sequence shown here is derived from an EMBL/GenBank/DDBJ whole genome shotgun (WGS) entry which is preliminary data.</text>
</comment>
<dbReference type="EMBL" id="JAJCJK010000004">
    <property type="protein sequence ID" value="MCB6937562.1"/>
    <property type="molecule type" value="Genomic_DNA"/>
</dbReference>